<dbReference type="VEuPathDB" id="ToxoDB:CSUI_006686"/>
<protein>
    <submittedName>
        <fullName evidence="1">Uncharacterized protein</fullName>
    </submittedName>
</protein>
<evidence type="ECO:0000313" key="2">
    <source>
        <dbReference type="Proteomes" id="UP000221165"/>
    </source>
</evidence>
<dbReference type="AlphaFoldDB" id="A0A2C6KT65"/>
<sequence>CIVVACSFVERGRKRGGGWAQRDLVFVFSSKDLREQV</sequence>
<gene>
    <name evidence="1" type="ORF">CSUI_006686</name>
</gene>
<comment type="caution">
    <text evidence="1">The sequence shown here is derived from an EMBL/GenBank/DDBJ whole genome shotgun (WGS) entry which is preliminary data.</text>
</comment>
<reference evidence="1 2" key="1">
    <citation type="journal article" date="2017" name="Int. J. Parasitol.">
        <title>The genome of the protozoan parasite Cystoisospora suis and a reverse vaccinology approach to identify vaccine candidates.</title>
        <authorList>
            <person name="Palmieri N."/>
            <person name="Shrestha A."/>
            <person name="Ruttkowski B."/>
            <person name="Beck T."/>
            <person name="Vogl C."/>
            <person name="Tomley F."/>
            <person name="Blake D.P."/>
            <person name="Joachim A."/>
        </authorList>
    </citation>
    <scope>NUCLEOTIDE SEQUENCE [LARGE SCALE GENOMIC DNA]</scope>
    <source>
        <strain evidence="1 2">Wien I</strain>
    </source>
</reference>
<evidence type="ECO:0000313" key="1">
    <source>
        <dbReference type="EMBL" id="PHJ19482.1"/>
    </source>
</evidence>
<proteinExistence type="predicted"/>
<dbReference type="EMBL" id="MIGC01003424">
    <property type="protein sequence ID" value="PHJ19482.1"/>
    <property type="molecule type" value="Genomic_DNA"/>
</dbReference>
<accession>A0A2C6KT65</accession>
<dbReference type="GeneID" id="94430050"/>
<dbReference type="Proteomes" id="UP000221165">
    <property type="component" value="Unassembled WGS sequence"/>
</dbReference>
<organism evidence="1 2">
    <name type="scientific">Cystoisospora suis</name>
    <dbReference type="NCBI Taxonomy" id="483139"/>
    <lineage>
        <taxon>Eukaryota</taxon>
        <taxon>Sar</taxon>
        <taxon>Alveolata</taxon>
        <taxon>Apicomplexa</taxon>
        <taxon>Conoidasida</taxon>
        <taxon>Coccidia</taxon>
        <taxon>Eucoccidiorida</taxon>
        <taxon>Eimeriorina</taxon>
        <taxon>Sarcocystidae</taxon>
        <taxon>Cystoisospora</taxon>
    </lineage>
</organism>
<feature type="non-terminal residue" evidence="1">
    <location>
        <position position="1"/>
    </location>
</feature>
<dbReference type="RefSeq" id="XP_067921182.1">
    <property type="nucleotide sequence ID" value="XM_068066839.1"/>
</dbReference>
<keyword evidence="2" id="KW-1185">Reference proteome</keyword>
<name>A0A2C6KT65_9APIC</name>